<organism evidence="1 2">
    <name type="scientific">Paramecium primaurelia</name>
    <dbReference type="NCBI Taxonomy" id="5886"/>
    <lineage>
        <taxon>Eukaryota</taxon>
        <taxon>Sar</taxon>
        <taxon>Alveolata</taxon>
        <taxon>Ciliophora</taxon>
        <taxon>Intramacronucleata</taxon>
        <taxon>Oligohymenophorea</taxon>
        <taxon>Peniculida</taxon>
        <taxon>Parameciidae</taxon>
        <taxon>Paramecium</taxon>
    </lineage>
</organism>
<gene>
    <name evidence="1" type="ORF">PPRIM_AZ9-3.1.T0500010</name>
</gene>
<sequence>MGNCVQERKPQHTLFDAQEWKKLNQVLIIIVIYKLILTKIYTFNSKAFEEIFIENAEFGRKLFRFLEEHGEEEKYIHRDVLFYICNYYFIKNSGGSIKGCLICELIEKLKQGLFSYKLKIIPIYQKQRRITLQENNAKNNDDQSCFYSK</sequence>
<keyword evidence="2" id="KW-1185">Reference proteome</keyword>
<evidence type="ECO:0000313" key="2">
    <source>
        <dbReference type="Proteomes" id="UP000688137"/>
    </source>
</evidence>
<dbReference type="EMBL" id="CAJJDM010000050">
    <property type="protein sequence ID" value="CAD8072760.1"/>
    <property type="molecule type" value="Genomic_DNA"/>
</dbReference>
<proteinExistence type="predicted"/>
<evidence type="ECO:0000313" key="1">
    <source>
        <dbReference type="EMBL" id="CAD8072760.1"/>
    </source>
</evidence>
<name>A0A8S1LXL7_PARPR</name>
<protein>
    <submittedName>
        <fullName evidence="1">Uncharacterized protein</fullName>
    </submittedName>
</protein>
<comment type="caution">
    <text evidence="1">The sequence shown here is derived from an EMBL/GenBank/DDBJ whole genome shotgun (WGS) entry which is preliminary data.</text>
</comment>
<reference evidence="1" key="1">
    <citation type="submission" date="2021-01" db="EMBL/GenBank/DDBJ databases">
        <authorList>
            <consortium name="Genoscope - CEA"/>
            <person name="William W."/>
        </authorList>
    </citation>
    <scope>NUCLEOTIDE SEQUENCE</scope>
</reference>
<accession>A0A8S1LXL7</accession>
<dbReference type="AlphaFoldDB" id="A0A8S1LXL7"/>
<dbReference type="Proteomes" id="UP000688137">
    <property type="component" value="Unassembled WGS sequence"/>
</dbReference>